<dbReference type="Gene3D" id="3.20.20.140">
    <property type="entry name" value="Metal-dependent hydrolases"/>
    <property type="match status" value="1"/>
</dbReference>
<evidence type="ECO:0000313" key="3">
    <source>
        <dbReference type="Proteomes" id="UP000199024"/>
    </source>
</evidence>
<dbReference type="Proteomes" id="UP000199024">
    <property type="component" value="Unassembled WGS sequence"/>
</dbReference>
<evidence type="ECO:0000259" key="1">
    <source>
        <dbReference type="Pfam" id="PF01979"/>
    </source>
</evidence>
<dbReference type="Pfam" id="PF01979">
    <property type="entry name" value="Amidohydro_1"/>
    <property type="match status" value="1"/>
</dbReference>
<protein>
    <submittedName>
        <fullName evidence="2">Imidazolonepropionase</fullName>
    </submittedName>
</protein>
<dbReference type="PANTHER" id="PTHR43135">
    <property type="entry name" value="ALPHA-D-RIBOSE 1-METHYLPHOSPHONATE 5-TRIPHOSPHATE DIPHOSPHATASE"/>
    <property type="match status" value="1"/>
</dbReference>
<dbReference type="InterPro" id="IPR032466">
    <property type="entry name" value="Metal_Hydrolase"/>
</dbReference>
<dbReference type="AlphaFoldDB" id="A0A1I6M1X3"/>
<name>A0A1I6M1X3_9BACT</name>
<accession>A0A1I6M1X3</accession>
<dbReference type="SUPFAM" id="SSF51556">
    <property type="entry name" value="Metallo-dependent hydrolases"/>
    <property type="match status" value="1"/>
</dbReference>
<dbReference type="GO" id="GO:0016810">
    <property type="term" value="F:hydrolase activity, acting on carbon-nitrogen (but not peptide) bonds"/>
    <property type="evidence" value="ECO:0007669"/>
    <property type="project" value="InterPro"/>
</dbReference>
<proteinExistence type="predicted"/>
<dbReference type="SUPFAM" id="SSF51338">
    <property type="entry name" value="Composite domain of metallo-dependent hydrolases"/>
    <property type="match status" value="1"/>
</dbReference>
<organism evidence="2 3">
    <name type="scientific">Granulicella pectinivorans</name>
    <dbReference type="NCBI Taxonomy" id="474950"/>
    <lineage>
        <taxon>Bacteria</taxon>
        <taxon>Pseudomonadati</taxon>
        <taxon>Acidobacteriota</taxon>
        <taxon>Terriglobia</taxon>
        <taxon>Terriglobales</taxon>
        <taxon>Acidobacteriaceae</taxon>
        <taxon>Granulicella</taxon>
    </lineage>
</organism>
<keyword evidence="3" id="KW-1185">Reference proteome</keyword>
<dbReference type="InterPro" id="IPR051781">
    <property type="entry name" value="Metallo-dep_Hydrolase"/>
</dbReference>
<evidence type="ECO:0000313" key="2">
    <source>
        <dbReference type="EMBL" id="SFS09710.1"/>
    </source>
</evidence>
<reference evidence="2 3" key="1">
    <citation type="submission" date="2016-10" db="EMBL/GenBank/DDBJ databases">
        <authorList>
            <person name="de Groot N.N."/>
        </authorList>
    </citation>
    <scope>NUCLEOTIDE SEQUENCE [LARGE SCALE GENOMIC DNA]</scope>
    <source>
        <strain evidence="2 3">DSM 21001</strain>
    </source>
</reference>
<dbReference type="InterPro" id="IPR011059">
    <property type="entry name" value="Metal-dep_hydrolase_composite"/>
</dbReference>
<dbReference type="OrthoDB" id="9782972at2"/>
<dbReference type="RefSeq" id="WP_089838373.1">
    <property type="nucleotide sequence ID" value="NZ_FOZL01000001.1"/>
</dbReference>
<dbReference type="EMBL" id="FOZL01000001">
    <property type="protein sequence ID" value="SFS09710.1"/>
    <property type="molecule type" value="Genomic_DNA"/>
</dbReference>
<dbReference type="InterPro" id="IPR006680">
    <property type="entry name" value="Amidohydro-rel"/>
</dbReference>
<dbReference type="STRING" id="474950.SAMN05421771_1688"/>
<dbReference type="PANTHER" id="PTHR43135:SF3">
    <property type="entry name" value="ALPHA-D-RIBOSE 1-METHYLPHOSPHONATE 5-TRIPHOSPHATE DIPHOSPHATASE"/>
    <property type="match status" value="1"/>
</dbReference>
<dbReference type="Gene3D" id="2.30.40.10">
    <property type="entry name" value="Urease, subunit C, domain 1"/>
    <property type="match status" value="1"/>
</dbReference>
<gene>
    <name evidence="2" type="ORF">SAMN05421771_1688</name>
</gene>
<sequence>MRRFARIFFKTLAITLCIAALAFYALAVYPLRNPHPPLQLPTTTLAIRDARVYLSPDEPPHDHANILIRNGRIAAVGHTINIPADAQLIPCNACTVTAGFWNVHVHFTERKWSNAAYQPAAILNAQLADMLTSRGFTTVADLGSNLADTVSLRRRIETGTLLGPHIYTAGAAQYPPHGIPFYLRDTLPWFILRLMPQPDTPAQAARDEQRNFASGADLLKLFTGSYIEHGIVKPMPLANASAAASVAHQHGQLVFAHPSDLEGVTIARDAGVDVLAHAADTTDGVTAALLQTIVDHHMAMVPTLKMFRTTVTTNPRYLDPIYAEVRQFHALHGELLFGTDVGYMTDYTTQDEFQALTQSGLTPQDILRMLTTAPAARFGVQAEKGTIAPGKLADLVVLGSDPAQNPLAFSDVRTTIRTGRVLYTRP</sequence>
<feature type="domain" description="Amidohydrolase-related" evidence="1">
    <location>
        <begin position="95"/>
        <end position="417"/>
    </location>
</feature>